<protein>
    <submittedName>
        <fullName evidence="2">Uncharacterized protein</fullName>
    </submittedName>
</protein>
<gene>
    <name evidence="2" type="ORF">D1866_03845</name>
    <name evidence="1" type="ORF">GFB69_10985</name>
</gene>
<evidence type="ECO:0000313" key="4">
    <source>
        <dbReference type="Proteomes" id="UP000474054"/>
    </source>
</evidence>
<proteinExistence type="predicted"/>
<dbReference type="EMBL" id="CP045482">
    <property type="protein sequence ID" value="QGR21229.1"/>
    <property type="molecule type" value="Genomic_DNA"/>
</dbReference>
<organism evidence="2 3">
    <name type="scientific">Acidianus ambivalens</name>
    <name type="common">Desulfurolobus ambivalens</name>
    <dbReference type="NCBI Taxonomy" id="2283"/>
    <lineage>
        <taxon>Archaea</taxon>
        <taxon>Thermoproteota</taxon>
        <taxon>Thermoprotei</taxon>
        <taxon>Sulfolobales</taxon>
        <taxon>Sulfolobaceae</taxon>
        <taxon>Acidianus</taxon>
    </lineage>
</organism>
<dbReference type="GeneID" id="42778839"/>
<keyword evidence="3" id="KW-1185">Reference proteome</keyword>
<reference evidence="2 3" key="2">
    <citation type="submission" date="2019-10" db="EMBL/GenBank/DDBJ databases">
        <title>Genome Sequences from Six Type Strain Members of the Archaeal Family Sulfolobaceae: Acidianus ambivalens, Acidianus infernus, Metallosphaera prunae, Stygiolobus azoricus, Sulfolobus metallicus, and Sulfurisphaera ohwakuensis.</title>
        <authorList>
            <person name="Counts J.A."/>
            <person name="Kelly R.M."/>
        </authorList>
    </citation>
    <scope>NUCLEOTIDE SEQUENCE [LARGE SCALE GENOMIC DNA]</scope>
    <source>
        <strain evidence="2 3">LEI 10</strain>
    </source>
</reference>
<accession>A0A650CTT2</accession>
<dbReference type="RefSeq" id="WP_152942738.1">
    <property type="nucleotide sequence ID" value="NZ_CP045482.1"/>
</dbReference>
<reference evidence="1 4" key="1">
    <citation type="submission" date="2019-10" db="EMBL/GenBank/DDBJ databases">
        <title>Comparative genomics of sulfur disproportionating microorganisms.</title>
        <authorList>
            <person name="Ward L.M."/>
            <person name="Bertran E."/>
            <person name="Johnston D."/>
        </authorList>
    </citation>
    <scope>NUCLEOTIDE SEQUENCE [LARGE SCALE GENOMIC DNA]</scope>
    <source>
        <strain evidence="1 4">DSM 3772</strain>
    </source>
</reference>
<name>A0A650CTT2_ACIAM</name>
<dbReference type="AlphaFoldDB" id="A0A650CTT2"/>
<sequence length="121" mass="14278">MFRTLKRLIGIWEPREGVVYKSKDAGYERKFQSCVKIITECFIDGSWQECSFILKKGKYYVFVPKFKKQFVIEKKYVKVKKTKRVTGWSEAMLSDGTLGDAKNLEIRYRLMVKDPSKMTLD</sequence>
<dbReference type="EMBL" id="WHYS01000002">
    <property type="protein sequence ID" value="MQL56233.1"/>
    <property type="molecule type" value="Genomic_DNA"/>
</dbReference>
<dbReference type="Proteomes" id="UP000426328">
    <property type="component" value="Chromosome"/>
</dbReference>
<dbReference type="Proteomes" id="UP000474054">
    <property type="component" value="Unassembled WGS sequence"/>
</dbReference>
<evidence type="ECO:0000313" key="1">
    <source>
        <dbReference type="EMBL" id="MQL56233.1"/>
    </source>
</evidence>
<evidence type="ECO:0000313" key="2">
    <source>
        <dbReference type="EMBL" id="QGR21229.1"/>
    </source>
</evidence>
<dbReference type="KEGG" id="aamb:D1866_03845"/>
<evidence type="ECO:0000313" key="3">
    <source>
        <dbReference type="Proteomes" id="UP000426328"/>
    </source>
</evidence>